<reference evidence="2 3" key="1">
    <citation type="journal article" date="2024" name="Nat. Commun.">
        <title>Phylogenomics reveals the evolutionary origins of lichenization in chlorophyte algae.</title>
        <authorList>
            <person name="Puginier C."/>
            <person name="Libourel C."/>
            <person name="Otte J."/>
            <person name="Skaloud P."/>
            <person name="Haon M."/>
            <person name="Grisel S."/>
            <person name="Petersen M."/>
            <person name="Berrin J.G."/>
            <person name="Delaux P.M."/>
            <person name="Dal Grande F."/>
            <person name="Keller J."/>
        </authorList>
    </citation>
    <scope>NUCLEOTIDE SEQUENCE [LARGE SCALE GENOMIC DNA]</scope>
    <source>
        <strain evidence="2 3">SAG 2043</strain>
    </source>
</reference>
<feature type="compositionally biased region" description="Basic and acidic residues" evidence="1">
    <location>
        <begin position="75"/>
        <end position="91"/>
    </location>
</feature>
<organism evidence="2 3">
    <name type="scientific">[Myrmecia] bisecta</name>
    <dbReference type="NCBI Taxonomy" id="41462"/>
    <lineage>
        <taxon>Eukaryota</taxon>
        <taxon>Viridiplantae</taxon>
        <taxon>Chlorophyta</taxon>
        <taxon>core chlorophytes</taxon>
        <taxon>Trebouxiophyceae</taxon>
        <taxon>Trebouxiales</taxon>
        <taxon>Trebouxiaceae</taxon>
        <taxon>Myrmecia</taxon>
    </lineage>
</organism>
<dbReference type="SUPFAM" id="SSF47473">
    <property type="entry name" value="EF-hand"/>
    <property type="match status" value="1"/>
</dbReference>
<protein>
    <recommendedName>
        <fullName evidence="4">EF-hand domain-containing protein</fullName>
    </recommendedName>
</protein>
<evidence type="ECO:0000256" key="1">
    <source>
        <dbReference type="SAM" id="MobiDB-lite"/>
    </source>
</evidence>
<dbReference type="InterPro" id="IPR011992">
    <property type="entry name" value="EF-hand-dom_pair"/>
</dbReference>
<feature type="region of interest" description="Disordered" evidence="1">
    <location>
        <begin position="47"/>
        <end position="174"/>
    </location>
</feature>
<feature type="compositionally biased region" description="Low complexity" evidence="1">
    <location>
        <begin position="215"/>
        <end position="269"/>
    </location>
</feature>
<gene>
    <name evidence="2" type="ORF">WJX72_000686</name>
</gene>
<evidence type="ECO:0000313" key="2">
    <source>
        <dbReference type="EMBL" id="KAK9823157.1"/>
    </source>
</evidence>
<feature type="compositionally biased region" description="Basic and acidic residues" evidence="1">
    <location>
        <begin position="101"/>
        <end position="114"/>
    </location>
</feature>
<proteinExistence type="predicted"/>
<evidence type="ECO:0000313" key="3">
    <source>
        <dbReference type="Proteomes" id="UP001489004"/>
    </source>
</evidence>
<keyword evidence="3" id="KW-1185">Reference proteome</keyword>
<dbReference type="Gene3D" id="1.10.238.10">
    <property type="entry name" value="EF-hand"/>
    <property type="match status" value="1"/>
</dbReference>
<dbReference type="AlphaFoldDB" id="A0AAW1QQ28"/>
<feature type="compositionally biased region" description="Acidic residues" evidence="1">
    <location>
        <begin position="115"/>
        <end position="134"/>
    </location>
</feature>
<accession>A0AAW1QQ28</accession>
<evidence type="ECO:0008006" key="4">
    <source>
        <dbReference type="Google" id="ProtNLM"/>
    </source>
</evidence>
<comment type="caution">
    <text evidence="2">The sequence shown here is derived from an EMBL/GenBank/DDBJ whole genome shotgun (WGS) entry which is preliminary data.</text>
</comment>
<dbReference type="EMBL" id="JALJOR010000002">
    <property type="protein sequence ID" value="KAK9823157.1"/>
    <property type="molecule type" value="Genomic_DNA"/>
</dbReference>
<feature type="region of interest" description="Disordered" evidence="1">
    <location>
        <begin position="204"/>
        <end position="291"/>
    </location>
</feature>
<sequence>MTDEQEEVLNDYEKDRQARIARNKAMLVRLKVQHMAENIAAPLAEAEAQEQLPTRAKLQKLVGKDSDDSDSEGSMEDRSEDGVGSDSERVGRANLRKRRREARDFDPADEREADGSGEDGDEAESASSEGEMDVDGAPGGEAEAAQQDKLPAVPARARRRKGQPSRREDAAGIADEQAALAAAMDIDPDDFALQQALALSMAEHAGAGKNPVSEARSSPPAAAKSSAATQAPSAAPSQPTTAAAATALGGTAGGDAAPEGSSSKPAGKAGKAGGKGRGRRKQAASVEPPSKDEIQQAFCMFDPYGQHRVTKEGIQQVCHDLKGELDDRELEAMMTYAADVCGCSASDIDFQAFNVLVERFMGACKEG</sequence>
<dbReference type="Proteomes" id="UP001489004">
    <property type="component" value="Unassembled WGS sequence"/>
</dbReference>
<name>A0AAW1QQ28_9CHLO</name>